<gene>
    <name evidence="1" type="ORF">FKY71_03790</name>
</gene>
<dbReference type="EMBL" id="VIFK01000015">
    <property type="protein sequence ID" value="TQF00342.1"/>
    <property type="molecule type" value="Genomic_DNA"/>
</dbReference>
<accession>A0A540VUA9</accession>
<name>A0A540VUA9_9GAMM</name>
<comment type="caution">
    <text evidence="1">The sequence shown here is derived from an EMBL/GenBank/DDBJ whole genome shotgun (WGS) entry which is preliminary data.</text>
</comment>
<protein>
    <recommendedName>
        <fullName evidence="3">Phosphoglycerate mutase</fullName>
    </recommendedName>
</protein>
<proteinExistence type="predicted"/>
<evidence type="ECO:0000313" key="2">
    <source>
        <dbReference type="Proteomes" id="UP000315400"/>
    </source>
</evidence>
<dbReference type="AlphaFoldDB" id="A0A540VUA9"/>
<organism evidence="1 2">
    <name type="scientific">Spiribacter salinus</name>
    <dbReference type="NCBI Taxonomy" id="1335746"/>
    <lineage>
        <taxon>Bacteria</taxon>
        <taxon>Pseudomonadati</taxon>
        <taxon>Pseudomonadota</taxon>
        <taxon>Gammaproteobacteria</taxon>
        <taxon>Chromatiales</taxon>
        <taxon>Ectothiorhodospiraceae</taxon>
        <taxon>Spiribacter</taxon>
    </lineage>
</organism>
<dbReference type="Proteomes" id="UP000315400">
    <property type="component" value="Unassembled WGS sequence"/>
</dbReference>
<dbReference type="STRING" id="1260251.SPISAL_04330"/>
<sequence>MPQQIECIAPRLLGPVPGTLADALSDGGPYPQLEWLVAHARREPAAGVDTETLLASVHPSLPAPGPLVAAGQGLPLSGYGYRAAPVHLRPDRDRLLLFAGPEFEPLPEESTQLVDAFNHTFGADGLTLWNNGTDWLLLVDEPPGPDLPALAQVAGYYLDTVLPDEAAFRRWRQLLNEMQMFLHDHPVNQQREARGEVAINGLWFWGGGPSAAPSELASDRVVGDDALSQGLATLGGTALEGIDTGLDADNGEITLIWTDAEAALVAGDAAGWMAAVERFEALIAPRLVKAAQAGSARINLYSGNSERLSLGPWAHWHFWCRRHPLSRRVTRRG</sequence>
<evidence type="ECO:0000313" key="1">
    <source>
        <dbReference type="EMBL" id="TQF00342.1"/>
    </source>
</evidence>
<evidence type="ECO:0008006" key="3">
    <source>
        <dbReference type="Google" id="ProtNLM"/>
    </source>
</evidence>
<reference evidence="1 2" key="1">
    <citation type="submission" date="2019-06" db="EMBL/GenBank/DDBJ databases">
        <title>Metagenome assembled Genome of Spiribacter salinus SL48-SHIP from the microbial mat of Salt Lake 48 (Novosibirsk region, Russia).</title>
        <authorList>
            <person name="Shipova A."/>
            <person name="Rozanov A.S."/>
            <person name="Bryanskaya A.V."/>
            <person name="Peltek S.E."/>
        </authorList>
    </citation>
    <scope>NUCLEOTIDE SEQUENCE [LARGE SCALE GENOMIC DNA]</scope>
    <source>
        <strain evidence="1">SL48-SHIP-2</strain>
    </source>
</reference>